<dbReference type="InterPro" id="IPR023214">
    <property type="entry name" value="HAD_sf"/>
</dbReference>
<dbReference type="NCBIfam" id="TIGR01525">
    <property type="entry name" value="ATPase-IB_hvy"/>
    <property type="match status" value="1"/>
</dbReference>
<comment type="caution">
    <text evidence="14">The sequence shown here is derived from an EMBL/GenBank/DDBJ whole genome shotgun (WGS) entry which is preliminary data.</text>
</comment>
<evidence type="ECO:0000256" key="8">
    <source>
        <dbReference type="ARBA" id="ARBA00022967"/>
    </source>
</evidence>
<dbReference type="NCBIfam" id="TIGR01511">
    <property type="entry name" value="ATPase-IB1_Cu"/>
    <property type="match status" value="1"/>
</dbReference>
<dbReference type="PRINTS" id="PR00943">
    <property type="entry name" value="CUATPASE"/>
</dbReference>
<feature type="transmembrane region" description="Helical" evidence="11">
    <location>
        <begin position="131"/>
        <end position="148"/>
    </location>
</feature>
<dbReference type="InterPro" id="IPR044492">
    <property type="entry name" value="P_typ_ATPase_HD_dom"/>
</dbReference>
<dbReference type="CDD" id="cd00371">
    <property type="entry name" value="HMA"/>
    <property type="match status" value="1"/>
</dbReference>
<dbReference type="Pfam" id="PF00403">
    <property type="entry name" value="HMA"/>
    <property type="match status" value="1"/>
</dbReference>
<dbReference type="GO" id="GO:0060003">
    <property type="term" value="P:copper ion export"/>
    <property type="evidence" value="ECO:0007669"/>
    <property type="project" value="UniProtKB-ARBA"/>
</dbReference>
<dbReference type="InterPro" id="IPR023299">
    <property type="entry name" value="ATPase_P-typ_cyto_dom_N"/>
</dbReference>
<comment type="subcellular location">
    <subcellularLocation>
        <location evidence="1">Cell membrane</location>
        <topology evidence="1">Multi-pass membrane protein</topology>
    </subcellularLocation>
</comment>
<dbReference type="RefSeq" id="WP_188707938.1">
    <property type="nucleotide sequence ID" value="NZ_BMIG01000005.1"/>
</dbReference>
<dbReference type="PRINTS" id="PR00119">
    <property type="entry name" value="CATATPASE"/>
</dbReference>
<name>A0A916SGN2_9BURK</name>
<keyword evidence="15" id="KW-1185">Reference proteome</keyword>
<evidence type="ECO:0000313" key="14">
    <source>
        <dbReference type="EMBL" id="GGA96548.1"/>
    </source>
</evidence>
<feature type="transmembrane region" description="Helical" evidence="11">
    <location>
        <begin position="406"/>
        <end position="427"/>
    </location>
</feature>
<keyword evidence="6 11" id="KW-0547">Nucleotide-binding</keyword>
<dbReference type="GO" id="GO:0005524">
    <property type="term" value="F:ATP binding"/>
    <property type="evidence" value="ECO:0007669"/>
    <property type="project" value="UniProtKB-UniRule"/>
</dbReference>
<evidence type="ECO:0000256" key="5">
    <source>
        <dbReference type="ARBA" id="ARBA00022723"/>
    </source>
</evidence>
<evidence type="ECO:0000256" key="9">
    <source>
        <dbReference type="ARBA" id="ARBA00022989"/>
    </source>
</evidence>
<dbReference type="FunFam" id="2.70.150.10:FF:000020">
    <property type="entry name" value="Copper-exporting P-type ATPase A"/>
    <property type="match status" value="1"/>
</dbReference>
<dbReference type="InterPro" id="IPR018303">
    <property type="entry name" value="ATPase_P-typ_P_site"/>
</dbReference>
<dbReference type="CDD" id="cd02094">
    <property type="entry name" value="P-type_ATPase_Cu-like"/>
    <property type="match status" value="1"/>
</dbReference>
<dbReference type="InterPro" id="IPR001757">
    <property type="entry name" value="P_typ_ATPase"/>
</dbReference>
<dbReference type="Gene3D" id="2.70.150.10">
    <property type="entry name" value="Calcium-transporting ATPase, cytoplasmic transduction domain A"/>
    <property type="match status" value="1"/>
</dbReference>
<dbReference type="InterPro" id="IPR023298">
    <property type="entry name" value="ATPase_P-typ_TM_dom_sf"/>
</dbReference>
<accession>A0A916SGN2</accession>
<evidence type="ECO:0000256" key="7">
    <source>
        <dbReference type="ARBA" id="ARBA00022840"/>
    </source>
</evidence>
<dbReference type="InterPro" id="IPR027256">
    <property type="entry name" value="P-typ_ATPase_IB"/>
</dbReference>
<dbReference type="GO" id="GO:0005507">
    <property type="term" value="F:copper ion binding"/>
    <property type="evidence" value="ECO:0007669"/>
    <property type="project" value="TreeGrafter"/>
</dbReference>
<feature type="transmembrane region" description="Helical" evidence="11">
    <location>
        <begin position="746"/>
        <end position="765"/>
    </location>
</feature>
<evidence type="ECO:0000256" key="2">
    <source>
        <dbReference type="ARBA" id="ARBA00006024"/>
    </source>
</evidence>
<dbReference type="Pfam" id="PF00122">
    <property type="entry name" value="E1-E2_ATPase"/>
    <property type="match status" value="1"/>
</dbReference>
<dbReference type="SFLD" id="SFLDF00027">
    <property type="entry name" value="p-type_atpase"/>
    <property type="match status" value="1"/>
</dbReference>
<keyword evidence="4 11" id="KW-0812">Transmembrane</keyword>
<evidence type="ECO:0000256" key="1">
    <source>
        <dbReference type="ARBA" id="ARBA00004651"/>
    </source>
</evidence>
<dbReference type="Gene3D" id="3.30.70.100">
    <property type="match status" value="1"/>
</dbReference>
<keyword evidence="10 11" id="KW-0472">Membrane</keyword>
<keyword evidence="9 11" id="KW-1133">Transmembrane helix</keyword>
<dbReference type="SUPFAM" id="SSF81665">
    <property type="entry name" value="Calcium ATPase, transmembrane domain M"/>
    <property type="match status" value="1"/>
</dbReference>
<feature type="transmembrane region" description="Helical" evidence="11">
    <location>
        <begin position="168"/>
        <end position="190"/>
    </location>
</feature>
<dbReference type="Gene3D" id="3.40.1110.10">
    <property type="entry name" value="Calcium-transporting ATPase, cytoplasmic domain N"/>
    <property type="match status" value="1"/>
</dbReference>
<dbReference type="AlphaFoldDB" id="A0A916SGN2"/>
<dbReference type="PROSITE" id="PS50846">
    <property type="entry name" value="HMA_2"/>
    <property type="match status" value="1"/>
</dbReference>
<dbReference type="PANTHER" id="PTHR43520">
    <property type="entry name" value="ATP7, ISOFORM B"/>
    <property type="match status" value="1"/>
</dbReference>
<dbReference type="SFLD" id="SFLDS00003">
    <property type="entry name" value="Haloacid_Dehalogenase"/>
    <property type="match status" value="1"/>
</dbReference>
<evidence type="ECO:0000256" key="12">
    <source>
        <dbReference type="SAM" id="MobiDB-lite"/>
    </source>
</evidence>
<comment type="similarity">
    <text evidence="2 11">Belongs to the cation transport ATPase (P-type) (TC 3.A.3) family. Type IB subfamily.</text>
</comment>
<dbReference type="GO" id="GO:0016887">
    <property type="term" value="F:ATP hydrolysis activity"/>
    <property type="evidence" value="ECO:0007669"/>
    <property type="project" value="InterPro"/>
</dbReference>
<dbReference type="NCBIfam" id="TIGR01494">
    <property type="entry name" value="ATPase_P-type"/>
    <property type="match status" value="1"/>
</dbReference>
<gene>
    <name evidence="14" type="ORF">GCM10011496_17010</name>
</gene>
<dbReference type="GO" id="GO:0005886">
    <property type="term" value="C:plasma membrane"/>
    <property type="evidence" value="ECO:0007669"/>
    <property type="project" value="UniProtKB-SubCell"/>
</dbReference>
<feature type="region of interest" description="Disordered" evidence="12">
    <location>
        <begin position="86"/>
        <end position="113"/>
    </location>
</feature>
<organism evidence="14 15">
    <name type="scientific">Polaromonas eurypsychrophila</name>
    <dbReference type="NCBI Taxonomy" id="1614635"/>
    <lineage>
        <taxon>Bacteria</taxon>
        <taxon>Pseudomonadati</taxon>
        <taxon>Pseudomonadota</taxon>
        <taxon>Betaproteobacteria</taxon>
        <taxon>Burkholderiales</taxon>
        <taxon>Comamonadaceae</taxon>
        <taxon>Polaromonas</taxon>
    </lineage>
</organism>
<keyword evidence="8" id="KW-1278">Translocase</keyword>
<dbReference type="SFLD" id="SFLDG00002">
    <property type="entry name" value="C1.7:_P-type_atpase_like"/>
    <property type="match status" value="1"/>
</dbReference>
<feature type="domain" description="HMA" evidence="13">
    <location>
        <begin position="2"/>
        <end position="68"/>
    </location>
</feature>
<dbReference type="InterPro" id="IPR008250">
    <property type="entry name" value="ATPase_P-typ_transduc_dom_A_sf"/>
</dbReference>
<feature type="transmembrane region" description="Helical" evidence="11">
    <location>
        <begin position="226"/>
        <end position="244"/>
    </location>
</feature>
<evidence type="ECO:0000256" key="4">
    <source>
        <dbReference type="ARBA" id="ARBA00022692"/>
    </source>
</evidence>
<dbReference type="Gene3D" id="3.40.50.1000">
    <property type="entry name" value="HAD superfamily/HAD-like"/>
    <property type="match status" value="1"/>
</dbReference>
<evidence type="ECO:0000256" key="11">
    <source>
        <dbReference type="RuleBase" id="RU362081"/>
    </source>
</evidence>
<keyword evidence="7 11" id="KW-0067">ATP-binding</keyword>
<dbReference type="GO" id="GO:0055070">
    <property type="term" value="P:copper ion homeostasis"/>
    <property type="evidence" value="ECO:0007669"/>
    <property type="project" value="TreeGrafter"/>
</dbReference>
<dbReference type="SUPFAM" id="SSF81653">
    <property type="entry name" value="Calcium ATPase, transduction domain A"/>
    <property type="match status" value="1"/>
</dbReference>
<dbReference type="Proteomes" id="UP000620596">
    <property type="component" value="Unassembled WGS sequence"/>
</dbReference>
<evidence type="ECO:0000313" key="15">
    <source>
        <dbReference type="Proteomes" id="UP000620596"/>
    </source>
</evidence>
<evidence type="ECO:0000259" key="13">
    <source>
        <dbReference type="PROSITE" id="PS50846"/>
    </source>
</evidence>
<protein>
    <submittedName>
        <fullName evidence="14">Heavy metal translocating P-type ATPase</fullName>
    </submittedName>
</protein>
<proteinExistence type="inferred from homology"/>
<dbReference type="SUPFAM" id="SSF55008">
    <property type="entry name" value="HMA, heavy metal-associated domain"/>
    <property type="match status" value="1"/>
</dbReference>
<dbReference type="PANTHER" id="PTHR43520:SF8">
    <property type="entry name" value="P-TYPE CU(+) TRANSPORTER"/>
    <property type="match status" value="1"/>
</dbReference>
<reference evidence="14" key="1">
    <citation type="journal article" date="2014" name="Int. J. Syst. Evol. Microbiol.">
        <title>Complete genome sequence of Corynebacterium casei LMG S-19264T (=DSM 44701T), isolated from a smear-ripened cheese.</title>
        <authorList>
            <consortium name="US DOE Joint Genome Institute (JGI-PGF)"/>
            <person name="Walter F."/>
            <person name="Albersmeier A."/>
            <person name="Kalinowski J."/>
            <person name="Ruckert C."/>
        </authorList>
    </citation>
    <scope>NUCLEOTIDE SEQUENCE</scope>
    <source>
        <strain evidence="14">CGMCC 1.15322</strain>
    </source>
</reference>
<keyword evidence="3 11" id="KW-1003">Cell membrane</keyword>
<keyword evidence="5 11" id="KW-0479">Metal-binding</keyword>
<evidence type="ECO:0000256" key="3">
    <source>
        <dbReference type="ARBA" id="ARBA00022475"/>
    </source>
</evidence>
<dbReference type="InterPro" id="IPR036163">
    <property type="entry name" value="HMA_dom_sf"/>
</dbReference>
<reference evidence="14" key="2">
    <citation type="submission" date="2020-09" db="EMBL/GenBank/DDBJ databases">
        <authorList>
            <person name="Sun Q."/>
            <person name="Zhou Y."/>
        </authorList>
    </citation>
    <scope>NUCLEOTIDE SEQUENCE</scope>
    <source>
        <strain evidence="14">CGMCC 1.15322</strain>
    </source>
</reference>
<evidence type="ECO:0000256" key="6">
    <source>
        <dbReference type="ARBA" id="ARBA00022741"/>
    </source>
</evidence>
<feature type="transmembrane region" description="Helical" evidence="11">
    <location>
        <begin position="381"/>
        <end position="400"/>
    </location>
</feature>
<dbReference type="EMBL" id="BMIG01000005">
    <property type="protein sequence ID" value="GGA96548.1"/>
    <property type="molecule type" value="Genomic_DNA"/>
</dbReference>
<dbReference type="InterPro" id="IPR059000">
    <property type="entry name" value="ATPase_P-type_domA"/>
</dbReference>
<feature type="transmembrane region" description="Helical" evidence="11">
    <location>
        <begin position="719"/>
        <end position="740"/>
    </location>
</feature>
<dbReference type="PROSITE" id="PS00154">
    <property type="entry name" value="ATPASE_E1_E2"/>
    <property type="match status" value="1"/>
</dbReference>
<dbReference type="Pfam" id="PF00702">
    <property type="entry name" value="Hydrolase"/>
    <property type="match status" value="1"/>
</dbReference>
<sequence>MKTSTIEVAELVSTLSAVGVERQLGTLVGVHHADVNYVAGSATVHYDESKVTLEAIRKRVSDCGYHCRGELLPTHVCNTADHHAGAEGQAGHGEHRALATAGGSPSQDKADMMHDMGHAPGMSMQDMARDMRNRFLVALVFAIPVFLYSPMGEMFGDFPAPFGLDRKLFLFVAATGAIAYPGRPFLVAAWRSARNKVANMATLVVLSVGTGYIFSVGATFFYEGEVFYEASAVLLVFILLGHWLEMRARAGASDAIRALMDLAPPLATVVRGGAETKVPTSEVLTGEIVVIKPGDKIPVDGEVTEGSSQVDESMLTGESMPVKKVTGASVIGATINKSGSFRYKATKVGADTALAQIVKLVQEAQNSKAPGQLLADRASQWLVLAAIAIGLLTFSVWFWVLGETLLFALTLTITVFVIACPDALGLATPMAIMVGTGLGAMNGILFKNASALENATKLTVIVFDKTGTLTLGQPDVVEMVMAPGVSEAQLLATAAAVEKFSEHPLAHAILKRVGTAAVEIATNFTNIDGQGARATIGADSVLLGNRKLMQAENISLDALSSEAKRLESGGRTAVHVARAGKLIGLIAIADAVRPTSKATIAKLQERGVKVAMMTGDNQATADRIGKELGIDIVLAEVLPGQKAEKIKELQDQGNKVGMVGDGINDAPALTQADVGFAIGAGTDVAMESAQVVLMKSDPYDVVGAIELSRATLRKMHQNLWWAVAYNVIAFPVAAGIFYPFTLSPEIAALSMSGSSALVALNALMLKRTRLAGIKPARTGKASATTPPAVSRASA</sequence>
<dbReference type="SUPFAM" id="SSF56784">
    <property type="entry name" value="HAD-like"/>
    <property type="match status" value="1"/>
</dbReference>
<feature type="transmembrane region" description="Helical" evidence="11">
    <location>
        <begin position="197"/>
        <end position="220"/>
    </location>
</feature>
<dbReference type="InterPro" id="IPR006121">
    <property type="entry name" value="HMA_dom"/>
</dbReference>
<evidence type="ECO:0000256" key="10">
    <source>
        <dbReference type="ARBA" id="ARBA00023136"/>
    </source>
</evidence>
<dbReference type="InterPro" id="IPR036412">
    <property type="entry name" value="HAD-like_sf"/>
</dbReference>
<dbReference type="GO" id="GO:0043682">
    <property type="term" value="F:P-type divalent copper transporter activity"/>
    <property type="evidence" value="ECO:0007669"/>
    <property type="project" value="TreeGrafter"/>
</dbReference>